<comment type="caution">
    <text evidence="1">The sequence shown here is derived from an EMBL/GenBank/DDBJ whole genome shotgun (WGS) entry which is preliminary data.</text>
</comment>
<proteinExistence type="predicted"/>
<gene>
    <name evidence="1" type="ORF">J27TS8_04860</name>
</gene>
<keyword evidence="2" id="KW-1185">Reference proteome</keyword>
<reference evidence="1" key="1">
    <citation type="submission" date="2021-03" db="EMBL/GenBank/DDBJ databases">
        <title>Antimicrobial resistance genes in bacteria isolated from Japanese honey, and their potential for conferring macrolide and lincosamide resistance in the American foulbrood pathogen Paenibacillus larvae.</title>
        <authorList>
            <person name="Okamoto M."/>
            <person name="Kumagai M."/>
            <person name="Kanamori H."/>
            <person name="Takamatsu D."/>
        </authorList>
    </citation>
    <scope>NUCLEOTIDE SEQUENCE</scope>
    <source>
        <strain evidence="1">J27TS8</strain>
    </source>
</reference>
<evidence type="ECO:0000313" key="2">
    <source>
        <dbReference type="Proteomes" id="UP000682111"/>
    </source>
</evidence>
<protein>
    <submittedName>
        <fullName evidence="1">Uncharacterized protein</fullName>
    </submittedName>
</protein>
<name>A0A919WEJ1_9BACI</name>
<dbReference type="AlphaFoldDB" id="A0A919WEJ1"/>
<evidence type="ECO:0000313" key="1">
    <source>
        <dbReference type="EMBL" id="GIN60493.1"/>
    </source>
</evidence>
<sequence>MDLKTLEYLEERAKKARKIVDRIDELTYKAEKIYDTNQVCFTTKKTSVTLNGYELVTDIQKHVLEAINREISRLEKELAEL</sequence>
<organism evidence="1 2">
    <name type="scientific">Robertmurraya siralis</name>
    <dbReference type="NCBI Taxonomy" id="77777"/>
    <lineage>
        <taxon>Bacteria</taxon>
        <taxon>Bacillati</taxon>
        <taxon>Bacillota</taxon>
        <taxon>Bacilli</taxon>
        <taxon>Bacillales</taxon>
        <taxon>Bacillaceae</taxon>
        <taxon>Robertmurraya</taxon>
    </lineage>
</organism>
<dbReference type="Proteomes" id="UP000682111">
    <property type="component" value="Unassembled WGS sequence"/>
</dbReference>
<dbReference type="RefSeq" id="WP_212933172.1">
    <property type="nucleotide sequence ID" value="NZ_BORC01000001.1"/>
</dbReference>
<dbReference type="EMBL" id="BORC01000001">
    <property type="protein sequence ID" value="GIN60493.1"/>
    <property type="molecule type" value="Genomic_DNA"/>
</dbReference>
<accession>A0A919WEJ1</accession>